<organism evidence="2 3">
    <name type="scientific">Trifolium medium</name>
    <dbReference type="NCBI Taxonomy" id="97028"/>
    <lineage>
        <taxon>Eukaryota</taxon>
        <taxon>Viridiplantae</taxon>
        <taxon>Streptophyta</taxon>
        <taxon>Embryophyta</taxon>
        <taxon>Tracheophyta</taxon>
        <taxon>Spermatophyta</taxon>
        <taxon>Magnoliopsida</taxon>
        <taxon>eudicotyledons</taxon>
        <taxon>Gunneridae</taxon>
        <taxon>Pentapetalae</taxon>
        <taxon>rosids</taxon>
        <taxon>fabids</taxon>
        <taxon>Fabales</taxon>
        <taxon>Fabaceae</taxon>
        <taxon>Papilionoideae</taxon>
        <taxon>50 kb inversion clade</taxon>
        <taxon>NPAAA clade</taxon>
        <taxon>Hologalegina</taxon>
        <taxon>IRL clade</taxon>
        <taxon>Trifolieae</taxon>
        <taxon>Trifolium</taxon>
    </lineage>
</organism>
<accession>A0A392WFX6</accession>
<keyword evidence="1" id="KW-0472">Membrane</keyword>
<feature type="non-terminal residue" evidence="2">
    <location>
        <position position="1"/>
    </location>
</feature>
<proteinExistence type="predicted"/>
<evidence type="ECO:0000313" key="3">
    <source>
        <dbReference type="Proteomes" id="UP000265520"/>
    </source>
</evidence>
<dbReference type="AlphaFoldDB" id="A0A392WFX6"/>
<comment type="caution">
    <text evidence="2">The sequence shown here is derived from an EMBL/GenBank/DDBJ whole genome shotgun (WGS) entry which is preliminary data.</text>
</comment>
<protein>
    <submittedName>
        <fullName evidence="2">Uncharacterized protein</fullName>
    </submittedName>
</protein>
<evidence type="ECO:0000313" key="2">
    <source>
        <dbReference type="EMBL" id="MCI97661.1"/>
    </source>
</evidence>
<keyword evidence="3" id="KW-1185">Reference proteome</keyword>
<keyword evidence="1" id="KW-1133">Transmembrane helix</keyword>
<sequence>SCGIDRDDPFVLSWFGGLIYTMYLFSVEHAFAVLLSWLA</sequence>
<dbReference type="Proteomes" id="UP000265520">
    <property type="component" value="Unassembled WGS sequence"/>
</dbReference>
<name>A0A392WFX6_9FABA</name>
<feature type="transmembrane region" description="Helical" evidence="1">
    <location>
        <begin position="12"/>
        <end position="38"/>
    </location>
</feature>
<evidence type="ECO:0000256" key="1">
    <source>
        <dbReference type="SAM" id="Phobius"/>
    </source>
</evidence>
<reference evidence="2 3" key="1">
    <citation type="journal article" date="2018" name="Front. Plant Sci.">
        <title>Red Clover (Trifolium pratense) and Zigzag Clover (T. medium) - A Picture of Genomic Similarities and Differences.</title>
        <authorList>
            <person name="Dluhosova J."/>
            <person name="Istvanek J."/>
            <person name="Nedelnik J."/>
            <person name="Repkova J."/>
        </authorList>
    </citation>
    <scope>NUCLEOTIDE SEQUENCE [LARGE SCALE GENOMIC DNA]</scope>
    <source>
        <strain evidence="3">cv. 10/8</strain>
        <tissue evidence="2">Leaf</tissue>
    </source>
</reference>
<keyword evidence="1" id="KW-0812">Transmembrane</keyword>
<dbReference type="EMBL" id="LXQA011450662">
    <property type="protein sequence ID" value="MCI97661.1"/>
    <property type="molecule type" value="Genomic_DNA"/>
</dbReference>